<evidence type="ECO:0000313" key="16">
    <source>
        <dbReference type="Proteomes" id="UP000441208"/>
    </source>
</evidence>
<evidence type="ECO:0000313" key="20">
    <source>
        <dbReference type="Proteomes" id="UP000488956"/>
    </source>
</evidence>
<reference evidence="11 12" key="1">
    <citation type="submission" date="2018-08" db="EMBL/GenBank/DDBJ databases">
        <title>Genomic investigation of the strawberry pathogen Phytophthora fragariae indicates pathogenicity is determined by transcriptional variation in three key races.</title>
        <authorList>
            <person name="Adams T.M."/>
            <person name="Armitage A.D."/>
            <person name="Sobczyk M.K."/>
            <person name="Bates H.J."/>
            <person name="Dunwell J.M."/>
            <person name="Nellist C.F."/>
            <person name="Harrison R.J."/>
        </authorList>
    </citation>
    <scope>NUCLEOTIDE SEQUENCE [LARGE SCALE GENOMIC DNA]</scope>
    <source>
        <strain evidence="9 13">A4</strain>
        <strain evidence="7 14">BC-1</strain>
        <strain evidence="8 18">BC-23</strain>
        <strain evidence="6 12">NOV-27</strain>
        <strain evidence="5 15">NOV-5</strain>
        <strain evidence="3 16">NOV-71</strain>
        <strain evidence="10 19">NOV-77</strain>
        <strain evidence="1 11">NOV-9</strain>
        <strain evidence="4 20">ONT-3</strain>
        <strain evidence="2 17">SCRP245</strain>
    </source>
</reference>
<evidence type="ECO:0000313" key="2">
    <source>
        <dbReference type="EMBL" id="KAE9010476.1"/>
    </source>
</evidence>
<evidence type="ECO:0000313" key="14">
    <source>
        <dbReference type="Proteomes" id="UP000440367"/>
    </source>
</evidence>
<dbReference type="EMBL" id="QXGF01000528">
    <property type="protein sequence ID" value="KAE8938871.1"/>
    <property type="molecule type" value="Genomic_DNA"/>
</dbReference>
<dbReference type="AlphaFoldDB" id="A0A6A3UKK7"/>
<evidence type="ECO:0000313" key="9">
    <source>
        <dbReference type="EMBL" id="KAE9311728.1"/>
    </source>
</evidence>
<dbReference type="EMBL" id="QXGC01000451">
    <property type="protein sequence ID" value="KAE9234789.1"/>
    <property type="molecule type" value="Genomic_DNA"/>
</dbReference>
<keyword evidence="12" id="KW-1185">Reference proteome</keyword>
<evidence type="ECO:0000313" key="6">
    <source>
        <dbReference type="EMBL" id="KAE9203540.1"/>
    </source>
</evidence>
<organism evidence="5 15">
    <name type="scientific">Phytophthora fragariae</name>
    <dbReference type="NCBI Taxonomy" id="53985"/>
    <lineage>
        <taxon>Eukaryota</taxon>
        <taxon>Sar</taxon>
        <taxon>Stramenopiles</taxon>
        <taxon>Oomycota</taxon>
        <taxon>Peronosporomycetes</taxon>
        <taxon>Peronosporales</taxon>
        <taxon>Peronosporaceae</taxon>
        <taxon>Phytophthora</taxon>
    </lineage>
</organism>
<evidence type="ECO:0000313" key="19">
    <source>
        <dbReference type="Proteomes" id="UP000486351"/>
    </source>
</evidence>
<evidence type="ECO:0000313" key="1">
    <source>
        <dbReference type="EMBL" id="KAE8938871.1"/>
    </source>
</evidence>
<dbReference type="Proteomes" id="UP000486351">
    <property type="component" value="Unassembled WGS sequence"/>
</dbReference>
<dbReference type="EMBL" id="QXFW01000497">
    <property type="protein sequence ID" value="KAE9010476.1"/>
    <property type="molecule type" value="Genomic_DNA"/>
</dbReference>
<dbReference type="OrthoDB" id="79194at2759"/>
<dbReference type="Proteomes" id="UP000433483">
    <property type="component" value="Unassembled WGS sequence"/>
</dbReference>
<evidence type="ECO:0000313" key="4">
    <source>
        <dbReference type="EMBL" id="KAE9120183.1"/>
    </source>
</evidence>
<comment type="caution">
    <text evidence="5">The sequence shown here is derived from an EMBL/GenBank/DDBJ whole genome shotgun (WGS) entry which is preliminary data.</text>
</comment>
<sequence>MSVPTFDGEDSDSLVFWVLEIQIALSAGQIYDA</sequence>
<dbReference type="EMBL" id="QXGB01000820">
    <property type="protein sequence ID" value="KAE9203540.1"/>
    <property type="molecule type" value="Genomic_DNA"/>
</dbReference>
<evidence type="ECO:0000313" key="15">
    <source>
        <dbReference type="Proteomes" id="UP000440732"/>
    </source>
</evidence>
<evidence type="ECO:0000313" key="18">
    <source>
        <dbReference type="Proteomes" id="UP000476176"/>
    </source>
</evidence>
<dbReference type="Proteomes" id="UP000437068">
    <property type="component" value="Unassembled WGS sequence"/>
</dbReference>
<proteinExistence type="predicted"/>
<evidence type="ECO:0000313" key="8">
    <source>
        <dbReference type="EMBL" id="KAE9234789.1"/>
    </source>
</evidence>
<dbReference type="EMBL" id="QXGE01000464">
    <property type="protein sequence ID" value="KAE9311728.1"/>
    <property type="molecule type" value="Genomic_DNA"/>
</dbReference>
<accession>A0A6A3UKK7</accession>
<dbReference type="Proteomes" id="UP000460718">
    <property type="component" value="Unassembled WGS sequence"/>
</dbReference>
<dbReference type="EMBL" id="QXGD01000556">
    <property type="protein sequence ID" value="KAE9234202.1"/>
    <property type="molecule type" value="Genomic_DNA"/>
</dbReference>
<dbReference type="Proteomes" id="UP000476176">
    <property type="component" value="Unassembled WGS sequence"/>
</dbReference>
<evidence type="ECO:0000313" key="12">
    <source>
        <dbReference type="Proteomes" id="UP000433483"/>
    </source>
</evidence>
<evidence type="ECO:0000313" key="5">
    <source>
        <dbReference type="EMBL" id="KAE9147569.1"/>
    </source>
</evidence>
<protein>
    <submittedName>
        <fullName evidence="5">Uncharacterized protein</fullName>
    </submittedName>
</protein>
<dbReference type="EMBL" id="QXFZ01001347">
    <property type="protein sequence ID" value="KAE9092179.1"/>
    <property type="molecule type" value="Genomic_DNA"/>
</dbReference>
<dbReference type="Proteomes" id="UP000488956">
    <property type="component" value="Unassembled WGS sequence"/>
</dbReference>
<dbReference type="Proteomes" id="UP000429523">
    <property type="component" value="Unassembled WGS sequence"/>
</dbReference>
<dbReference type="Proteomes" id="UP000440367">
    <property type="component" value="Unassembled WGS sequence"/>
</dbReference>
<evidence type="ECO:0000313" key="10">
    <source>
        <dbReference type="EMBL" id="KAE9313410.1"/>
    </source>
</evidence>
<dbReference type="EMBL" id="QXFY01001614">
    <property type="protein sequence ID" value="KAE9313410.1"/>
    <property type="molecule type" value="Genomic_DNA"/>
</dbReference>
<evidence type="ECO:0000313" key="3">
    <source>
        <dbReference type="EMBL" id="KAE9092179.1"/>
    </source>
</evidence>
<evidence type="ECO:0000313" key="13">
    <source>
        <dbReference type="Proteomes" id="UP000437068"/>
    </source>
</evidence>
<dbReference type="EMBL" id="QXFX01000326">
    <property type="protein sequence ID" value="KAE9120183.1"/>
    <property type="molecule type" value="Genomic_DNA"/>
</dbReference>
<evidence type="ECO:0000313" key="11">
    <source>
        <dbReference type="Proteomes" id="UP000429523"/>
    </source>
</evidence>
<dbReference type="Proteomes" id="UP000440732">
    <property type="component" value="Unassembled WGS sequence"/>
</dbReference>
<gene>
    <name evidence="9" type="ORF">PF001_g9587</name>
    <name evidence="7" type="ORF">PF002_g11869</name>
    <name evidence="8" type="ORF">PF004_g9286</name>
    <name evidence="6" type="ORF">PF005_g14153</name>
    <name evidence="5" type="ORF">PF006_g7759</name>
    <name evidence="3" type="ORF">PF007_g18614</name>
    <name evidence="10" type="ORF">PF008_g19740</name>
    <name evidence="1" type="ORF">PF009_g11265</name>
    <name evidence="4" type="ORF">PF010_g7580</name>
    <name evidence="2" type="ORF">PF011_g9807</name>
</gene>
<evidence type="ECO:0000313" key="7">
    <source>
        <dbReference type="EMBL" id="KAE9234202.1"/>
    </source>
</evidence>
<dbReference type="Proteomes" id="UP000441208">
    <property type="component" value="Unassembled WGS sequence"/>
</dbReference>
<evidence type="ECO:0000313" key="17">
    <source>
        <dbReference type="Proteomes" id="UP000460718"/>
    </source>
</evidence>
<dbReference type="EMBL" id="QXGA01000340">
    <property type="protein sequence ID" value="KAE9147569.1"/>
    <property type="molecule type" value="Genomic_DNA"/>
</dbReference>
<name>A0A6A3UKK7_9STRA</name>